<protein>
    <submittedName>
        <fullName evidence="1">Uncharacterized protein</fullName>
    </submittedName>
</protein>
<name>A0A4Y2EKC4_ARAVE</name>
<comment type="caution">
    <text evidence="1">The sequence shown here is derived from an EMBL/GenBank/DDBJ whole genome shotgun (WGS) entry which is preliminary data.</text>
</comment>
<reference evidence="1 2" key="1">
    <citation type="journal article" date="2019" name="Sci. Rep.">
        <title>Orb-weaving spider Araneus ventricosus genome elucidates the spidroin gene catalogue.</title>
        <authorList>
            <person name="Kono N."/>
            <person name="Nakamura H."/>
            <person name="Ohtoshi R."/>
            <person name="Moran D.A.P."/>
            <person name="Shinohara A."/>
            <person name="Yoshida Y."/>
            <person name="Fujiwara M."/>
            <person name="Mori M."/>
            <person name="Tomita M."/>
            <person name="Arakawa K."/>
        </authorList>
    </citation>
    <scope>NUCLEOTIDE SEQUENCE [LARGE SCALE GENOMIC DNA]</scope>
</reference>
<evidence type="ECO:0000313" key="1">
    <source>
        <dbReference type="EMBL" id="GBM28334.1"/>
    </source>
</evidence>
<sequence length="137" mass="15554">MSLPKHCEIQAMQSMSLHCYKLKAGATTVYSQIQRIQEVTLKNYSERCQIDVMKTLYGCPFIATVEFSGCRKYCCGIVLNPDDTLCVPPTAVIKYRVCKRCLSTTAVKCTGFRKWPCRTNDNQRRCSCLCSTTVKSR</sequence>
<proteinExistence type="predicted"/>
<dbReference type="AlphaFoldDB" id="A0A4Y2EKC4"/>
<dbReference type="EMBL" id="BGPR01000609">
    <property type="protein sequence ID" value="GBM28334.1"/>
    <property type="molecule type" value="Genomic_DNA"/>
</dbReference>
<gene>
    <name evidence="1" type="ORF">AVEN_229518_1</name>
</gene>
<keyword evidence="2" id="KW-1185">Reference proteome</keyword>
<evidence type="ECO:0000313" key="2">
    <source>
        <dbReference type="Proteomes" id="UP000499080"/>
    </source>
</evidence>
<organism evidence="1 2">
    <name type="scientific">Araneus ventricosus</name>
    <name type="common">Orbweaver spider</name>
    <name type="synonym">Epeira ventricosa</name>
    <dbReference type="NCBI Taxonomy" id="182803"/>
    <lineage>
        <taxon>Eukaryota</taxon>
        <taxon>Metazoa</taxon>
        <taxon>Ecdysozoa</taxon>
        <taxon>Arthropoda</taxon>
        <taxon>Chelicerata</taxon>
        <taxon>Arachnida</taxon>
        <taxon>Araneae</taxon>
        <taxon>Araneomorphae</taxon>
        <taxon>Entelegynae</taxon>
        <taxon>Araneoidea</taxon>
        <taxon>Araneidae</taxon>
        <taxon>Araneus</taxon>
    </lineage>
</organism>
<dbReference type="Proteomes" id="UP000499080">
    <property type="component" value="Unassembled WGS sequence"/>
</dbReference>
<accession>A0A4Y2EKC4</accession>